<evidence type="ECO:0000313" key="2">
    <source>
        <dbReference type="Proteomes" id="UP000004394"/>
    </source>
</evidence>
<dbReference type="Proteomes" id="UP000004394">
    <property type="component" value="Unassembled WGS sequence"/>
</dbReference>
<sequence>MKKKITIILLLGIVFLPISVLGQDVDFTYTANGVTWKCTGSDGGTSYASAIINGEIKGSATFTGELHFPSIVSDGTYSYPVRGIKGKAFENYTGATKLILPDNLGYLWEGAFRNCTGLKGELKIPNHVEHIYSGDEFENCTGIEYITWGEGFGMHYSNPVSGCTNARYIDFTKATVGVTSYYGEWNRNILFCPYSGLMNHTLVYLQDAAEETKFKVEEENIIHKGKCKVFKVYDAYSYRIPYAFTTETAQCDRVFSNTSGKSVSTLFLPYPTNLPNGMQAYELVKKDLSWGTSKAFYFRALPTGTRLEANKPYLVRITDGATHTLPVMTNVEVPVSPAGYTTETLATDDGDWAFCGTTERIDNAAATAKKAYYLSGNKWYPVQNGMANDYIAPFRCFVYSKSGTAPAKGFTMVFDNESGTTDIRQLENDTETDLKSNTHRIYTLDGRYVGTDYNALPGGEMYIINGKKFYKF</sequence>
<protein>
    <recommendedName>
        <fullName evidence="3">Leucine Rich Repeat protein</fullName>
    </recommendedName>
</protein>
<dbReference type="RefSeq" id="WP_006948526.1">
    <property type="nucleotide sequence ID" value="NZ_GL397214.1"/>
</dbReference>
<dbReference type="STRING" id="862515.HMPREF0658_0736"/>
<dbReference type="BioCyc" id="PMAR862515-HMP:GMOO-749-MONOMER"/>
<dbReference type="EMBL" id="AEEI01000026">
    <property type="protein sequence ID" value="EFM02231.1"/>
    <property type="molecule type" value="Genomic_DNA"/>
</dbReference>
<reference evidence="1" key="1">
    <citation type="submission" date="2010-07" db="EMBL/GenBank/DDBJ databases">
        <authorList>
            <person name="Muzny D."/>
            <person name="Qin X."/>
            <person name="Deng J."/>
            <person name="Jiang H."/>
            <person name="Liu Y."/>
            <person name="Qu J."/>
            <person name="Song X.-Z."/>
            <person name="Zhang L."/>
            <person name="Thornton R."/>
            <person name="Coyle M."/>
            <person name="Francisco L."/>
            <person name="Jackson L."/>
            <person name="Javaid M."/>
            <person name="Korchina V."/>
            <person name="Kovar C."/>
            <person name="Mata R."/>
            <person name="Mathew T."/>
            <person name="Ngo R."/>
            <person name="Nguyen L."/>
            <person name="Nguyen N."/>
            <person name="Okwuonu G."/>
            <person name="Ongeri F."/>
            <person name="Pham C."/>
            <person name="Simmons D."/>
            <person name="Wilczek-Boney K."/>
            <person name="Hale W."/>
            <person name="Jakkamsetti A."/>
            <person name="Pham P."/>
            <person name="Ruth R."/>
            <person name="San Lucas F."/>
            <person name="Warren J."/>
            <person name="Zhang J."/>
            <person name="Zhao Z."/>
            <person name="Zhou C."/>
            <person name="Zhu D."/>
            <person name="Lee S."/>
            <person name="Bess C."/>
            <person name="Blankenburg K."/>
            <person name="Forbes L."/>
            <person name="Fu Q."/>
            <person name="Gubbala S."/>
            <person name="Hirani K."/>
            <person name="Jayaseelan J.C."/>
            <person name="Lara F."/>
            <person name="Munidasa M."/>
            <person name="Palculict T."/>
            <person name="Patil S."/>
            <person name="Pu L.-L."/>
            <person name="Saada N."/>
            <person name="Tang L."/>
            <person name="Weissenberger G."/>
            <person name="Zhu Y."/>
            <person name="Hemphill L."/>
            <person name="Shang Y."/>
            <person name="Youmans B."/>
            <person name="Ayvaz T."/>
            <person name="Ross M."/>
            <person name="Santibanez J."/>
            <person name="Aqrawi P."/>
            <person name="Gross S."/>
            <person name="Joshi V."/>
            <person name="Fowler G."/>
            <person name="Nazareth L."/>
            <person name="Reid J."/>
            <person name="Worley K."/>
            <person name="Petrosino J."/>
            <person name="Highlander S."/>
            <person name="Gibbs R."/>
        </authorList>
    </citation>
    <scope>NUCLEOTIDE SEQUENCE [LARGE SCALE GENOMIC DNA]</scope>
    <source>
        <strain evidence="1">DSM 16973</strain>
    </source>
</reference>
<organism evidence="1 2">
    <name type="scientific">Hoylesella marshii DSM 16973 = JCM 13450</name>
    <dbReference type="NCBI Taxonomy" id="862515"/>
    <lineage>
        <taxon>Bacteria</taxon>
        <taxon>Pseudomonadati</taxon>
        <taxon>Bacteroidota</taxon>
        <taxon>Bacteroidia</taxon>
        <taxon>Bacteroidales</taxon>
        <taxon>Prevotellaceae</taxon>
        <taxon>Hoylesella</taxon>
    </lineage>
</organism>
<dbReference type="HOGENOM" id="CLU_539523_0_0_10"/>
<gene>
    <name evidence="1" type="ORF">HMPREF0658_0736</name>
</gene>
<dbReference type="eggNOG" id="ENOG502ZDU2">
    <property type="taxonomic scope" value="Bacteria"/>
</dbReference>
<proteinExistence type="predicted"/>
<evidence type="ECO:0008006" key="3">
    <source>
        <dbReference type="Google" id="ProtNLM"/>
    </source>
</evidence>
<accession>E0NRD5</accession>
<dbReference type="AlphaFoldDB" id="E0NRD5"/>
<dbReference type="Gene3D" id="3.80.10.10">
    <property type="entry name" value="Ribonuclease Inhibitor"/>
    <property type="match status" value="1"/>
</dbReference>
<name>E0NRD5_9BACT</name>
<keyword evidence="2" id="KW-1185">Reference proteome</keyword>
<comment type="caution">
    <text evidence="1">The sequence shown here is derived from an EMBL/GenBank/DDBJ whole genome shotgun (WGS) entry which is preliminary data.</text>
</comment>
<dbReference type="Pfam" id="PF13306">
    <property type="entry name" value="LRR_5"/>
    <property type="match status" value="1"/>
</dbReference>
<dbReference type="InterPro" id="IPR032675">
    <property type="entry name" value="LRR_dom_sf"/>
</dbReference>
<dbReference type="InterPro" id="IPR026906">
    <property type="entry name" value="LRR_5"/>
</dbReference>
<evidence type="ECO:0000313" key="1">
    <source>
        <dbReference type="EMBL" id="EFM02231.1"/>
    </source>
</evidence>